<dbReference type="EMBL" id="CP015583">
    <property type="protein sequence ID" value="APT58900.1"/>
    <property type="molecule type" value="Genomic_DNA"/>
</dbReference>
<dbReference type="GO" id="GO:0009927">
    <property type="term" value="F:histidine phosphotransfer kinase activity"/>
    <property type="evidence" value="ECO:0007669"/>
    <property type="project" value="TreeGrafter"/>
</dbReference>
<feature type="region of interest" description="Disordered" evidence="6">
    <location>
        <begin position="799"/>
        <end position="829"/>
    </location>
</feature>
<evidence type="ECO:0000313" key="9">
    <source>
        <dbReference type="EMBL" id="APT58900.1"/>
    </source>
</evidence>
<dbReference type="PROSITE" id="PS50112">
    <property type="entry name" value="PAS"/>
    <property type="match status" value="2"/>
</dbReference>
<dbReference type="CDD" id="cd00082">
    <property type="entry name" value="HisKA"/>
    <property type="match status" value="1"/>
</dbReference>
<feature type="domain" description="PAS" evidence="8">
    <location>
        <begin position="23"/>
        <end position="58"/>
    </location>
</feature>
<dbReference type="STRING" id="257708.RGI145_19085"/>
<keyword evidence="4" id="KW-0808">Transferase</keyword>
<evidence type="ECO:0000256" key="5">
    <source>
        <dbReference type="ARBA" id="ARBA00022777"/>
    </source>
</evidence>
<dbReference type="SUPFAM" id="SSF47384">
    <property type="entry name" value="Homodimeric domain of signal transducing histidine kinase"/>
    <property type="match status" value="1"/>
</dbReference>
<feature type="compositionally biased region" description="Basic and acidic residues" evidence="6">
    <location>
        <begin position="565"/>
        <end position="576"/>
    </location>
</feature>
<dbReference type="Gene3D" id="3.30.450.20">
    <property type="entry name" value="PAS domain"/>
    <property type="match status" value="4"/>
</dbReference>
<evidence type="ECO:0000256" key="6">
    <source>
        <dbReference type="SAM" id="MobiDB-lite"/>
    </source>
</evidence>
<evidence type="ECO:0000256" key="2">
    <source>
        <dbReference type="ARBA" id="ARBA00012438"/>
    </source>
</evidence>
<dbReference type="Proteomes" id="UP000185494">
    <property type="component" value="Chromosome 1"/>
</dbReference>
<dbReference type="SUPFAM" id="SSF55785">
    <property type="entry name" value="PYP-like sensor domain (PAS domain)"/>
    <property type="match status" value="4"/>
</dbReference>
<feature type="compositionally biased region" description="Low complexity" evidence="6">
    <location>
        <begin position="577"/>
        <end position="586"/>
    </location>
</feature>
<dbReference type="Pfam" id="PF00512">
    <property type="entry name" value="HisKA"/>
    <property type="match status" value="1"/>
</dbReference>
<name>A0A1L7AJK7_9PROT</name>
<dbReference type="SMART" id="SM00387">
    <property type="entry name" value="HATPase_c"/>
    <property type="match status" value="1"/>
</dbReference>
<dbReference type="GO" id="GO:0005886">
    <property type="term" value="C:plasma membrane"/>
    <property type="evidence" value="ECO:0007669"/>
    <property type="project" value="TreeGrafter"/>
</dbReference>
<dbReference type="InterPro" id="IPR003594">
    <property type="entry name" value="HATPase_dom"/>
</dbReference>
<dbReference type="InterPro" id="IPR000014">
    <property type="entry name" value="PAS"/>
</dbReference>
<evidence type="ECO:0000256" key="3">
    <source>
        <dbReference type="ARBA" id="ARBA00022553"/>
    </source>
</evidence>
<accession>A0A1L7AJK7</accession>
<dbReference type="PROSITE" id="PS50109">
    <property type="entry name" value="HIS_KIN"/>
    <property type="match status" value="1"/>
</dbReference>
<dbReference type="SMART" id="SM00388">
    <property type="entry name" value="HisKA"/>
    <property type="match status" value="1"/>
</dbReference>
<keyword evidence="5" id="KW-0418">Kinase</keyword>
<proteinExistence type="predicted"/>
<dbReference type="CDD" id="cd16922">
    <property type="entry name" value="HATPase_EvgS-ArcB-TorS-like"/>
    <property type="match status" value="1"/>
</dbReference>
<dbReference type="InterPro" id="IPR004358">
    <property type="entry name" value="Sig_transdc_His_kin-like_C"/>
</dbReference>
<reference evidence="9 10" key="1">
    <citation type="submission" date="2016-05" db="EMBL/GenBank/DDBJ databases">
        <title>Complete Genome and Methylome Analysis of Psychrotrophic Bacterial Isolates from Antarctic Lake Untersee.</title>
        <authorList>
            <person name="Fomenkov A."/>
            <person name="Akimov V.N."/>
            <person name="Vasilyeva L.V."/>
            <person name="Andersen D."/>
            <person name="Vincze T."/>
            <person name="Roberts R.J."/>
        </authorList>
    </citation>
    <scope>NUCLEOTIDE SEQUENCE [LARGE SCALE GENOMIC DNA]</scope>
    <source>
        <strain evidence="9 10">U14-5</strain>
    </source>
</reference>
<dbReference type="EC" id="2.7.13.3" evidence="2"/>
<dbReference type="NCBIfam" id="TIGR00229">
    <property type="entry name" value="sensory_box"/>
    <property type="match status" value="1"/>
</dbReference>
<gene>
    <name evidence="9" type="ORF">RGI145_19085</name>
</gene>
<dbReference type="PANTHER" id="PTHR43047:SF72">
    <property type="entry name" value="OSMOSENSING HISTIDINE PROTEIN KINASE SLN1"/>
    <property type="match status" value="1"/>
</dbReference>
<dbReference type="Gene3D" id="1.10.287.130">
    <property type="match status" value="1"/>
</dbReference>
<evidence type="ECO:0000256" key="4">
    <source>
        <dbReference type="ARBA" id="ARBA00022679"/>
    </source>
</evidence>
<comment type="catalytic activity">
    <reaction evidence="1">
        <text>ATP + protein L-histidine = ADP + protein N-phospho-L-histidine.</text>
        <dbReference type="EC" id="2.7.13.3"/>
    </reaction>
</comment>
<dbReference type="InterPro" id="IPR036890">
    <property type="entry name" value="HATPase_C_sf"/>
</dbReference>
<keyword evidence="3" id="KW-0597">Phosphoprotein</keyword>
<dbReference type="InterPro" id="IPR036097">
    <property type="entry name" value="HisK_dim/P_sf"/>
</dbReference>
<dbReference type="InterPro" id="IPR035965">
    <property type="entry name" value="PAS-like_dom_sf"/>
</dbReference>
<dbReference type="AlphaFoldDB" id="A0A1L7AJK7"/>
<dbReference type="KEGG" id="rgi:RGI145_19085"/>
<dbReference type="Gene3D" id="3.30.565.10">
    <property type="entry name" value="Histidine kinase-like ATPase, C-terminal domain"/>
    <property type="match status" value="1"/>
</dbReference>
<feature type="domain" description="Histidine kinase" evidence="7">
    <location>
        <begin position="537"/>
        <end position="802"/>
    </location>
</feature>
<evidence type="ECO:0000259" key="7">
    <source>
        <dbReference type="PROSITE" id="PS50109"/>
    </source>
</evidence>
<dbReference type="GO" id="GO:0000155">
    <property type="term" value="F:phosphorelay sensor kinase activity"/>
    <property type="evidence" value="ECO:0007669"/>
    <property type="project" value="InterPro"/>
</dbReference>
<dbReference type="PANTHER" id="PTHR43047">
    <property type="entry name" value="TWO-COMPONENT HISTIDINE PROTEIN KINASE"/>
    <property type="match status" value="1"/>
</dbReference>
<dbReference type="InterPro" id="IPR003661">
    <property type="entry name" value="HisK_dim/P_dom"/>
</dbReference>
<feature type="domain" description="PAS" evidence="8">
    <location>
        <begin position="392"/>
        <end position="447"/>
    </location>
</feature>
<dbReference type="InterPro" id="IPR005467">
    <property type="entry name" value="His_kinase_dom"/>
</dbReference>
<protein>
    <recommendedName>
        <fullName evidence="2">histidine kinase</fullName>
        <ecNumber evidence="2">2.7.13.3</ecNumber>
    </recommendedName>
</protein>
<dbReference type="Pfam" id="PF02518">
    <property type="entry name" value="HATPase_c"/>
    <property type="match status" value="1"/>
</dbReference>
<evidence type="ECO:0000313" key="10">
    <source>
        <dbReference type="Proteomes" id="UP000185494"/>
    </source>
</evidence>
<dbReference type="PRINTS" id="PR00344">
    <property type="entry name" value="BCTRLSENSOR"/>
</dbReference>
<evidence type="ECO:0000256" key="1">
    <source>
        <dbReference type="ARBA" id="ARBA00000085"/>
    </source>
</evidence>
<dbReference type="Pfam" id="PF12860">
    <property type="entry name" value="PAS_7"/>
    <property type="match status" value="4"/>
</dbReference>
<evidence type="ECO:0000259" key="8">
    <source>
        <dbReference type="PROSITE" id="PS50112"/>
    </source>
</evidence>
<dbReference type="SMART" id="SM00091">
    <property type="entry name" value="PAS"/>
    <property type="match status" value="4"/>
</dbReference>
<feature type="region of interest" description="Disordered" evidence="6">
    <location>
        <begin position="563"/>
        <end position="588"/>
    </location>
</feature>
<dbReference type="SUPFAM" id="SSF55874">
    <property type="entry name" value="ATPase domain of HSP90 chaperone/DNA topoisomerase II/histidine kinase"/>
    <property type="match status" value="1"/>
</dbReference>
<sequence length="829" mass="89265">MAPGPGGVPVADPVATPVAALALLENLAVGLLVVDARDRLSFVNRAFLDLSGLPPEALTPGMPVTGIRRVLAYRGFYGAGDPEERARAVGQIDHSRPQRRLFHTMWGQWLQICTHPLPDGSRVNIVTDMTAVRRAEAMAQDHSRVLDDLLQHLGAGVALYGADGRLRWSNRAYAALNGLVPGAVREGMSFLEVLRLMEAQGEFENLEEDDYPARCVAGARHLPFSDQRERPGGQVLRIRRRPFGDGGMLVEVDDVTALRRAEVVASHRAAMLDGILSALPQGVLVYGPDQRISLVNESFRQAMPDMDYRVGDPLAEIIARHGAAGDRSEPPGAIMLASAEIWQQNQSKSYTLHRHDGRVFDIHASTLPDLGRVAVFTDVTRRHRAEAEARQQEELLRTTLDHLRYGMAIFNRQGRLVASNPLTARLCGLRPEQVVLGTHVDELLHDQIARGEFGPPGAGADALIRRAAATPRSGPGRYVRTRADGTVVEITTDLTPDGGFVRTFVDITERHRASAELAAARDAAEAAHRAQARFLANMSHELRTPLNAVIGFSEALLDGLGSQAGRDRADRDRAGRGPEAGPLEPGAGRELEDLATRHLFLVAIHDAGRHLLGLIDDLLDTARTDAAERAVELRPVEPGPLLREAHRILLGAARRGGTDLVLDLPDALPPVQADARRLRQVLLNLISNAVKFTPAGGRITLAARLLPREPLSGRLPAGGAAEGEAAMEISVTDTGIGMAQEDIPRAFEPFTQLEDGHARRYGGSGLGLHLARTLSESMGMRLRLDSAAGQGTTARLLIPLSGGEAPRPRPGGEAGTATDPAGPFSETTP</sequence>
<organism evidence="9 10">
    <name type="scientific">Roseomonas gilardii</name>
    <dbReference type="NCBI Taxonomy" id="257708"/>
    <lineage>
        <taxon>Bacteria</taxon>
        <taxon>Pseudomonadati</taxon>
        <taxon>Pseudomonadota</taxon>
        <taxon>Alphaproteobacteria</taxon>
        <taxon>Acetobacterales</taxon>
        <taxon>Roseomonadaceae</taxon>
        <taxon>Roseomonas</taxon>
    </lineage>
</organism>